<dbReference type="OrthoDB" id="10057240at2759"/>
<dbReference type="Proteomes" id="UP000801492">
    <property type="component" value="Unassembled WGS sequence"/>
</dbReference>
<evidence type="ECO:0008006" key="3">
    <source>
        <dbReference type="Google" id="ProtNLM"/>
    </source>
</evidence>
<reference evidence="1" key="1">
    <citation type="submission" date="2019-08" db="EMBL/GenBank/DDBJ databases">
        <title>The genome of the North American firefly Photinus pyralis.</title>
        <authorList>
            <consortium name="Photinus pyralis genome working group"/>
            <person name="Fallon T.R."/>
            <person name="Sander Lower S.E."/>
            <person name="Weng J.-K."/>
        </authorList>
    </citation>
    <scope>NUCLEOTIDE SEQUENCE</scope>
    <source>
        <strain evidence="1">TRF0915ILg1</strain>
        <tissue evidence="1">Whole body</tissue>
    </source>
</reference>
<evidence type="ECO:0000313" key="2">
    <source>
        <dbReference type="Proteomes" id="UP000801492"/>
    </source>
</evidence>
<sequence length="205" mass="23195">MRDQHNIEELAYALQMSFGNSGNVDAAKVMEIAEGSSSTATRGIGSSPRLLTKLNEAYPQRQYKFLVDNLFTELPLLRIITDYRCGFTGTVGQNRIENCPLNKNSMKKAARGFITGVRPIKAARKYCAAKKNSHMGGTDLTDSNIANYRIKLRNNKWYWQIYNFGFPFECLDSLQRCEEAAKTKPVYISIRNIIPTGLSEIHSRQ</sequence>
<keyword evidence="2" id="KW-1185">Reference proteome</keyword>
<organism evidence="1 2">
    <name type="scientific">Ignelater luminosus</name>
    <name type="common">Cucubano</name>
    <name type="synonym">Pyrophorus luminosus</name>
    <dbReference type="NCBI Taxonomy" id="2038154"/>
    <lineage>
        <taxon>Eukaryota</taxon>
        <taxon>Metazoa</taxon>
        <taxon>Ecdysozoa</taxon>
        <taxon>Arthropoda</taxon>
        <taxon>Hexapoda</taxon>
        <taxon>Insecta</taxon>
        <taxon>Pterygota</taxon>
        <taxon>Neoptera</taxon>
        <taxon>Endopterygota</taxon>
        <taxon>Coleoptera</taxon>
        <taxon>Polyphaga</taxon>
        <taxon>Elateriformia</taxon>
        <taxon>Elateroidea</taxon>
        <taxon>Elateridae</taxon>
        <taxon>Agrypninae</taxon>
        <taxon>Pyrophorini</taxon>
        <taxon>Ignelater</taxon>
    </lineage>
</organism>
<name>A0A8K0GC54_IGNLU</name>
<gene>
    <name evidence="1" type="ORF">ILUMI_12069</name>
</gene>
<comment type="caution">
    <text evidence="1">The sequence shown here is derived from an EMBL/GenBank/DDBJ whole genome shotgun (WGS) entry which is preliminary data.</text>
</comment>
<evidence type="ECO:0000313" key="1">
    <source>
        <dbReference type="EMBL" id="KAF2894104.1"/>
    </source>
</evidence>
<proteinExistence type="predicted"/>
<accession>A0A8K0GC54</accession>
<protein>
    <recommendedName>
        <fullName evidence="3">PiggyBac transposable element-derived protein domain-containing protein</fullName>
    </recommendedName>
</protein>
<dbReference type="AlphaFoldDB" id="A0A8K0GC54"/>
<dbReference type="PANTHER" id="PTHR47272">
    <property type="entry name" value="DDE_TNP_1_7 DOMAIN-CONTAINING PROTEIN"/>
    <property type="match status" value="1"/>
</dbReference>
<dbReference type="EMBL" id="VTPC01007351">
    <property type="protein sequence ID" value="KAF2894104.1"/>
    <property type="molecule type" value="Genomic_DNA"/>
</dbReference>